<dbReference type="InterPro" id="IPR032710">
    <property type="entry name" value="NTF2-like_dom_sf"/>
</dbReference>
<dbReference type="EMBL" id="HG964446">
    <property type="protein sequence ID" value="CDO89116.1"/>
    <property type="molecule type" value="Genomic_DNA"/>
</dbReference>
<dbReference type="CDD" id="cd00531">
    <property type="entry name" value="NTF2_like"/>
    <property type="match status" value="1"/>
</dbReference>
<dbReference type="AlphaFoldDB" id="A0A024JZM0"/>
<protein>
    <submittedName>
        <fullName evidence="2">SnoaL-like polyketide cyclase</fullName>
    </submittedName>
</protein>
<evidence type="ECO:0000313" key="2">
    <source>
        <dbReference type="EMBL" id="CDO89116.1"/>
    </source>
</evidence>
<feature type="domain" description="SnoaL-like" evidence="1">
    <location>
        <begin position="8"/>
        <end position="130"/>
    </location>
</feature>
<evidence type="ECO:0000313" key="4">
    <source>
        <dbReference type="Proteomes" id="UP000193710"/>
    </source>
</evidence>
<evidence type="ECO:0000313" key="3">
    <source>
        <dbReference type="EMBL" id="ORX05103.1"/>
    </source>
</evidence>
<evidence type="ECO:0000259" key="1">
    <source>
        <dbReference type="Pfam" id="PF13577"/>
    </source>
</evidence>
<reference evidence="2" key="1">
    <citation type="journal article" date="2014" name="Genome Announc.">
        <title>Draft Genome Sequence of Mycobacterium triplex DSM 44626.</title>
        <authorList>
            <person name="Sassi M."/>
            <person name="Croce O."/>
            <person name="Robert C."/>
            <person name="Raoult D."/>
            <person name="Drancourt M."/>
        </authorList>
    </citation>
    <scope>NUCLEOTIDE SEQUENCE [LARGE SCALE GENOMIC DNA]</scope>
    <source>
        <strain evidence="2">DSM 44626</strain>
    </source>
</reference>
<dbReference type="Pfam" id="PF13577">
    <property type="entry name" value="SnoaL_4"/>
    <property type="match status" value="1"/>
</dbReference>
<proteinExistence type="predicted"/>
<dbReference type="Gene3D" id="3.10.450.50">
    <property type="match status" value="1"/>
</dbReference>
<dbReference type="EMBL" id="LQPY01000015">
    <property type="protein sequence ID" value="ORX05103.1"/>
    <property type="molecule type" value="Genomic_DNA"/>
</dbReference>
<reference evidence="3 4" key="3">
    <citation type="submission" date="2016-01" db="EMBL/GenBank/DDBJ databases">
        <title>The new phylogeny of the genus Mycobacterium.</title>
        <authorList>
            <person name="Tarcisio F."/>
            <person name="Conor M."/>
            <person name="Antonella G."/>
            <person name="Elisabetta G."/>
            <person name="Giulia F.S."/>
            <person name="Sara T."/>
            <person name="Anna F."/>
            <person name="Clotilde B."/>
            <person name="Roberto B."/>
            <person name="Veronica D.S."/>
            <person name="Fabio R."/>
            <person name="Monica P."/>
            <person name="Olivier J."/>
            <person name="Enrico T."/>
            <person name="Nicola S."/>
        </authorList>
    </citation>
    <scope>NUCLEOTIDE SEQUENCE [LARGE SCALE GENOMIC DNA]</scope>
    <source>
        <strain evidence="3 4">DSM 44626</strain>
    </source>
</reference>
<reference evidence="2" key="2">
    <citation type="submission" date="2014-04" db="EMBL/GenBank/DDBJ databases">
        <authorList>
            <person name="Xu Y.W."/>
            <person name="Yang Q."/>
        </authorList>
    </citation>
    <scope>NUCLEOTIDE SEQUENCE</scope>
    <source>
        <strain evidence="2">DSM 44626</strain>
    </source>
</reference>
<sequence length="143" mass="16145">MTAQAEAAAFYEIAQAKARYCRTLDNQDWAAVADLLTENVEFSITDKDTEAEVVTGRNETLATLRMLVGDAKTVHQVHMPELELRGEEAQVIWAVQDRAVFESGLSVTGYGHYYERWVRRKGGWKISAMHLIHLLVDVHQVGE</sequence>
<organism evidence="2">
    <name type="scientific">Mycobacterium triplex</name>
    <dbReference type="NCBI Taxonomy" id="47839"/>
    <lineage>
        <taxon>Bacteria</taxon>
        <taxon>Bacillati</taxon>
        <taxon>Actinomycetota</taxon>
        <taxon>Actinomycetes</taxon>
        <taxon>Mycobacteriales</taxon>
        <taxon>Mycobacteriaceae</taxon>
        <taxon>Mycobacterium</taxon>
        <taxon>Mycobacterium simiae complex</taxon>
    </lineage>
</organism>
<dbReference type="eggNOG" id="COG5517">
    <property type="taxonomic scope" value="Bacteria"/>
</dbReference>
<name>A0A024JZM0_9MYCO</name>
<dbReference type="InterPro" id="IPR037401">
    <property type="entry name" value="SnoaL-like"/>
</dbReference>
<dbReference type="STRING" id="47839.BN973_03487"/>
<dbReference type="HOGENOM" id="CLU_106738_5_2_11"/>
<dbReference type="RefSeq" id="WP_036469612.1">
    <property type="nucleotide sequence ID" value="NZ_HG964446.1"/>
</dbReference>
<dbReference type="Proteomes" id="UP000028880">
    <property type="component" value="Unassembled WGS sequence"/>
</dbReference>
<dbReference type="SUPFAM" id="SSF54427">
    <property type="entry name" value="NTF2-like"/>
    <property type="match status" value="1"/>
</dbReference>
<gene>
    <name evidence="3" type="ORF">AWC29_11615</name>
    <name evidence="2" type="ORF">BN973_03487</name>
</gene>
<keyword evidence="4" id="KW-1185">Reference proteome</keyword>
<accession>A0A024JZM0</accession>
<dbReference type="Proteomes" id="UP000193710">
    <property type="component" value="Unassembled WGS sequence"/>
</dbReference>